<dbReference type="GO" id="GO:0005886">
    <property type="term" value="C:plasma membrane"/>
    <property type="evidence" value="ECO:0007669"/>
    <property type="project" value="UniProtKB-SubCell"/>
</dbReference>
<feature type="transmembrane region" description="Helical" evidence="8">
    <location>
        <begin position="216"/>
        <end position="238"/>
    </location>
</feature>
<keyword evidence="4" id="KW-1003">Cell membrane</keyword>
<dbReference type="InterPro" id="IPR002549">
    <property type="entry name" value="AI-2E-like"/>
</dbReference>
<dbReference type="EMBL" id="FPHL01000019">
    <property type="protein sequence ID" value="SFV59360.1"/>
    <property type="molecule type" value="Genomic_DNA"/>
</dbReference>
<feature type="transmembrane region" description="Helical" evidence="8">
    <location>
        <begin position="281"/>
        <end position="301"/>
    </location>
</feature>
<evidence type="ECO:0000256" key="8">
    <source>
        <dbReference type="SAM" id="Phobius"/>
    </source>
</evidence>
<evidence type="ECO:0000256" key="6">
    <source>
        <dbReference type="ARBA" id="ARBA00022989"/>
    </source>
</evidence>
<feature type="transmembrane region" description="Helical" evidence="8">
    <location>
        <begin position="313"/>
        <end position="343"/>
    </location>
</feature>
<dbReference type="AlphaFoldDB" id="A0A1W1C0J3"/>
<name>A0A1W1C0J3_9ZZZZ</name>
<feature type="transmembrane region" description="Helical" evidence="8">
    <location>
        <begin position="159"/>
        <end position="181"/>
    </location>
</feature>
<evidence type="ECO:0000256" key="4">
    <source>
        <dbReference type="ARBA" id="ARBA00022475"/>
    </source>
</evidence>
<feature type="transmembrane region" description="Helical" evidence="8">
    <location>
        <begin position="37"/>
        <end position="56"/>
    </location>
</feature>
<accession>A0A1W1C0J3</accession>
<feature type="transmembrane region" description="Helical" evidence="8">
    <location>
        <begin position="68"/>
        <end position="87"/>
    </location>
</feature>
<organism evidence="9">
    <name type="scientific">hydrothermal vent metagenome</name>
    <dbReference type="NCBI Taxonomy" id="652676"/>
    <lineage>
        <taxon>unclassified sequences</taxon>
        <taxon>metagenomes</taxon>
        <taxon>ecological metagenomes</taxon>
    </lineage>
</organism>
<keyword evidence="6 8" id="KW-1133">Transmembrane helix</keyword>
<keyword evidence="7 8" id="KW-0472">Membrane</keyword>
<evidence type="ECO:0000256" key="1">
    <source>
        <dbReference type="ARBA" id="ARBA00004651"/>
    </source>
</evidence>
<evidence type="ECO:0000256" key="5">
    <source>
        <dbReference type="ARBA" id="ARBA00022692"/>
    </source>
</evidence>
<evidence type="ECO:0000256" key="3">
    <source>
        <dbReference type="ARBA" id="ARBA00022448"/>
    </source>
</evidence>
<protein>
    <submittedName>
        <fullName evidence="9">Hipothetical membrane protein</fullName>
    </submittedName>
</protein>
<feature type="transmembrane region" description="Helical" evidence="8">
    <location>
        <begin position="244"/>
        <end position="269"/>
    </location>
</feature>
<keyword evidence="3" id="KW-0813">Transport</keyword>
<comment type="subcellular location">
    <subcellularLocation>
        <location evidence="1">Cell membrane</location>
        <topology evidence="1">Multi-pass membrane protein</topology>
    </subcellularLocation>
</comment>
<evidence type="ECO:0000256" key="2">
    <source>
        <dbReference type="ARBA" id="ARBA00009773"/>
    </source>
</evidence>
<feature type="transmembrane region" description="Helical" evidence="8">
    <location>
        <begin position="12"/>
        <end position="31"/>
    </location>
</feature>
<sequence length="359" mass="38948">MNITEREEKVNLAIEIAIKVGIIALVIYLSYLIAKPFMAMVVWGIIIAVGINPLVTMLEKRFGHRKKIIIAITVVVIAGLILPTYALSGKTIETSKHIIHVMEEGNITIPPPTEQVKEWPLIGKTTYTLWNDASHNLKKTLAPFSKDIKKGFTTLLSSIGGLIGTVFMFVVSMVIAAAFLMGSESAVKFYRDLSRRLMGDKGDDWAKLSTLTVRSVVNGVLGVAIIQACFALVGMTLMGIPLAIVWAVIIMFLTIVQLPALIVIAPMIAYVFSQGSGTAEVVFTIYMLIVGASDGVLKPILMGRGVDVPMLVILIGAIGGMMLMGMIGLFVGAVIFALAYTLFEFWIAEVKEDEAVQEV</sequence>
<dbReference type="PANTHER" id="PTHR21716:SF67">
    <property type="entry name" value="TRANSPORT PROTEIN YDIK-RELATED"/>
    <property type="match status" value="1"/>
</dbReference>
<dbReference type="PANTHER" id="PTHR21716">
    <property type="entry name" value="TRANSMEMBRANE PROTEIN"/>
    <property type="match status" value="1"/>
</dbReference>
<reference evidence="9" key="1">
    <citation type="submission" date="2016-10" db="EMBL/GenBank/DDBJ databases">
        <authorList>
            <person name="de Groot N.N."/>
        </authorList>
    </citation>
    <scope>NUCLEOTIDE SEQUENCE</scope>
</reference>
<dbReference type="Pfam" id="PF01594">
    <property type="entry name" value="AI-2E_transport"/>
    <property type="match status" value="1"/>
</dbReference>
<keyword evidence="5 8" id="KW-0812">Transmembrane</keyword>
<comment type="similarity">
    <text evidence="2">Belongs to the autoinducer-2 exporter (AI-2E) (TC 2.A.86) family.</text>
</comment>
<proteinExistence type="inferred from homology"/>
<evidence type="ECO:0000256" key="7">
    <source>
        <dbReference type="ARBA" id="ARBA00023136"/>
    </source>
</evidence>
<evidence type="ECO:0000313" key="9">
    <source>
        <dbReference type="EMBL" id="SFV59360.1"/>
    </source>
</evidence>
<gene>
    <name evidence="9" type="ORF">MNB_SV-10-106</name>
</gene>